<feature type="non-terminal residue" evidence="2">
    <location>
        <position position="1"/>
    </location>
</feature>
<dbReference type="EMBL" id="JAEKFT010000140">
    <property type="protein sequence ID" value="MBT0964306.1"/>
    <property type="molecule type" value="Genomic_DNA"/>
</dbReference>
<keyword evidence="3" id="KW-1185">Reference proteome</keyword>
<dbReference type="InterPro" id="IPR001242">
    <property type="entry name" value="Condensation_dom"/>
</dbReference>
<accession>A0A944DG22</accession>
<evidence type="ECO:0000259" key="1">
    <source>
        <dbReference type="Pfam" id="PF00668"/>
    </source>
</evidence>
<dbReference type="Pfam" id="PF00668">
    <property type="entry name" value="Condensation"/>
    <property type="match status" value="1"/>
</dbReference>
<proteinExistence type="predicted"/>
<organism evidence="2 3">
    <name type="scientific">Denitromonas iodatirespirans</name>
    <dbReference type="NCBI Taxonomy" id="2795389"/>
    <lineage>
        <taxon>Bacteria</taxon>
        <taxon>Pseudomonadati</taxon>
        <taxon>Pseudomonadota</taxon>
        <taxon>Betaproteobacteria</taxon>
        <taxon>Rhodocyclales</taxon>
        <taxon>Zoogloeaceae</taxon>
        <taxon>Denitromonas</taxon>
    </lineage>
</organism>
<dbReference type="Gene3D" id="3.30.559.30">
    <property type="entry name" value="Nonribosomal peptide synthetase, condensation domain"/>
    <property type="match status" value="1"/>
</dbReference>
<dbReference type="GO" id="GO:0003824">
    <property type="term" value="F:catalytic activity"/>
    <property type="evidence" value="ECO:0007669"/>
    <property type="project" value="InterPro"/>
</dbReference>
<evidence type="ECO:0000313" key="2">
    <source>
        <dbReference type="EMBL" id="MBT0964306.1"/>
    </source>
</evidence>
<dbReference type="GO" id="GO:0031177">
    <property type="term" value="F:phosphopantetheine binding"/>
    <property type="evidence" value="ECO:0007669"/>
    <property type="project" value="TreeGrafter"/>
</dbReference>
<comment type="caution">
    <text evidence="2">The sequence shown here is derived from an EMBL/GenBank/DDBJ whole genome shotgun (WGS) entry which is preliminary data.</text>
</comment>
<feature type="domain" description="Condensation" evidence="1">
    <location>
        <begin position="54"/>
        <end position="151"/>
    </location>
</feature>
<dbReference type="Proteomes" id="UP000694660">
    <property type="component" value="Unassembled WGS sequence"/>
</dbReference>
<dbReference type="RefSeq" id="WP_214364202.1">
    <property type="nucleotide sequence ID" value="NZ_JAEKFT010000140.1"/>
</dbReference>
<name>A0A944DG22_DENI1</name>
<gene>
    <name evidence="2" type="ORF">I8J34_24295</name>
</gene>
<reference evidence="3" key="1">
    <citation type="journal article" date="2022" name="ISME J.">
        <title>Genetic and phylogenetic analysis of dissimilatory iodate-reducing bacteria identifies potential niches across the world's oceans.</title>
        <authorList>
            <person name="Reyes-Umana V."/>
            <person name="Henning Z."/>
            <person name="Lee K."/>
            <person name="Barnum T.P."/>
            <person name="Coates J.D."/>
        </authorList>
    </citation>
    <scope>NUCLEOTIDE SEQUENCE [LARGE SCALE GENOMIC DNA]</scope>
    <source>
        <strain evidence="3">IR12</strain>
    </source>
</reference>
<dbReference type="PANTHER" id="PTHR45527">
    <property type="entry name" value="NONRIBOSOMAL PEPTIDE SYNTHETASE"/>
    <property type="match status" value="1"/>
</dbReference>
<feature type="non-terminal residue" evidence="2">
    <location>
        <position position="153"/>
    </location>
</feature>
<sequence>PFRNFVAQARLGVSEAEHEAFFTEMLGDLDEPSAPFGLMDVQGDGSNVSEAHHMLEPGLSTRIRERARSLGISAASLMHLAWALVVARTTGREDVVFGTVLFGRMQGGAQADRVLGMFINTLPVRLRIDERGVEAALRQTHETLARLLHHEHA</sequence>
<dbReference type="AlphaFoldDB" id="A0A944DG22"/>
<dbReference type="Gene3D" id="3.30.559.10">
    <property type="entry name" value="Chloramphenicol acetyltransferase-like domain"/>
    <property type="match status" value="1"/>
</dbReference>
<dbReference type="InterPro" id="IPR023213">
    <property type="entry name" value="CAT-like_dom_sf"/>
</dbReference>
<evidence type="ECO:0000313" key="3">
    <source>
        <dbReference type="Proteomes" id="UP000694660"/>
    </source>
</evidence>
<dbReference type="GO" id="GO:0044550">
    <property type="term" value="P:secondary metabolite biosynthetic process"/>
    <property type="evidence" value="ECO:0007669"/>
    <property type="project" value="TreeGrafter"/>
</dbReference>
<dbReference type="GO" id="GO:0043041">
    <property type="term" value="P:amino acid activation for nonribosomal peptide biosynthetic process"/>
    <property type="evidence" value="ECO:0007669"/>
    <property type="project" value="TreeGrafter"/>
</dbReference>
<dbReference type="PANTHER" id="PTHR45527:SF1">
    <property type="entry name" value="FATTY ACID SYNTHASE"/>
    <property type="match status" value="1"/>
</dbReference>
<protein>
    <recommendedName>
        <fullName evidence="1">Condensation domain-containing protein</fullName>
    </recommendedName>
</protein>
<dbReference type="GO" id="GO:0005737">
    <property type="term" value="C:cytoplasm"/>
    <property type="evidence" value="ECO:0007669"/>
    <property type="project" value="TreeGrafter"/>
</dbReference>
<dbReference type="SUPFAM" id="SSF52777">
    <property type="entry name" value="CoA-dependent acyltransferases"/>
    <property type="match status" value="1"/>
</dbReference>